<keyword evidence="6" id="KW-1185">Reference proteome</keyword>
<organism evidence="5 6">
    <name type="scientific">Peribacillus huizhouensis</name>
    <dbReference type="NCBI Taxonomy" id="1501239"/>
    <lineage>
        <taxon>Bacteria</taxon>
        <taxon>Bacillati</taxon>
        <taxon>Bacillota</taxon>
        <taxon>Bacilli</taxon>
        <taxon>Bacillales</taxon>
        <taxon>Bacillaceae</taxon>
        <taxon>Peribacillus</taxon>
    </lineage>
</organism>
<dbReference type="Proteomes" id="UP000626697">
    <property type="component" value="Unassembled WGS sequence"/>
</dbReference>
<dbReference type="PIRSF" id="PIRSF006078">
    <property type="entry name" value="GlxK"/>
    <property type="match status" value="1"/>
</dbReference>
<dbReference type="InterPro" id="IPR018193">
    <property type="entry name" value="Glyc_kinase_flavodox-like_fold"/>
</dbReference>
<dbReference type="Gene3D" id="3.90.1510.10">
    <property type="entry name" value="Glycerate kinase, domain 2"/>
    <property type="match status" value="1"/>
</dbReference>
<evidence type="ECO:0000256" key="2">
    <source>
        <dbReference type="ARBA" id="ARBA00022679"/>
    </source>
</evidence>
<dbReference type="EC" id="2.7.1.31" evidence="5"/>
<dbReference type="EMBL" id="JACJHX010000004">
    <property type="protein sequence ID" value="MBA9026598.1"/>
    <property type="molecule type" value="Genomic_DNA"/>
</dbReference>
<reference evidence="5 6" key="1">
    <citation type="submission" date="2020-08" db="EMBL/GenBank/DDBJ databases">
        <title>Genomic Encyclopedia of Type Strains, Phase IV (KMG-IV): sequencing the most valuable type-strain genomes for metagenomic binning, comparative biology and taxonomic classification.</title>
        <authorList>
            <person name="Goeker M."/>
        </authorList>
    </citation>
    <scope>NUCLEOTIDE SEQUENCE [LARGE SCALE GENOMIC DNA]</scope>
    <source>
        <strain evidence="5 6">DSM 105481</strain>
    </source>
</reference>
<keyword evidence="2 4" id="KW-0808">Transferase</keyword>
<dbReference type="SUPFAM" id="SSF110738">
    <property type="entry name" value="Glycerate kinase I"/>
    <property type="match status" value="1"/>
</dbReference>
<protein>
    <submittedName>
        <fullName evidence="5">Glycerate kinase</fullName>
        <ecNumber evidence="5">2.7.1.31</ecNumber>
    </submittedName>
</protein>
<dbReference type="PANTHER" id="PTHR21599">
    <property type="entry name" value="GLYCERATE KINASE"/>
    <property type="match status" value="1"/>
</dbReference>
<dbReference type="GO" id="GO:0008887">
    <property type="term" value="F:glycerate kinase activity"/>
    <property type="evidence" value="ECO:0007669"/>
    <property type="project" value="UniProtKB-EC"/>
</dbReference>
<evidence type="ECO:0000256" key="4">
    <source>
        <dbReference type="PIRNR" id="PIRNR006078"/>
    </source>
</evidence>
<dbReference type="RefSeq" id="WP_182502398.1">
    <property type="nucleotide sequence ID" value="NZ_JACJHX010000004.1"/>
</dbReference>
<gene>
    <name evidence="5" type="ORF">HNP81_001883</name>
</gene>
<dbReference type="PANTHER" id="PTHR21599:SF0">
    <property type="entry name" value="GLYCERATE KINASE"/>
    <property type="match status" value="1"/>
</dbReference>
<evidence type="ECO:0000313" key="6">
    <source>
        <dbReference type="Proteomes" id="UP000626697"/>
    </source>
</evidence>
<comment type="caution">
    <text evidence="5">The sequence shown here is derived from an EMBL/GenBank/DDBJ whole genome shotgun (WGS) entry which is preliminary data.</text>
</comment>
<comment type="similarity">
    <text evidence="1 4">Belongs to the glycerate kinase type-1 family.</text>
</comment>
<proteinExistence type="inferred from homology"/>
<dbReference type="Gene3D" id="3.40.50.10350">
    <property type="entry name" value="Glycerate kinase, domain 1"/>
    <property type="match status" value="1"/>
</dbReference>
<name>A0ABR6CNJ7_9BACI</name>
<sequence length="380" mass="39592">MKIVIAPDSFKGSLSAVEASISIKKGIKRAFPAAETVLLPIGDGGEGTMETLVVATGGSKRSVSVTGPLGESVEAEYGILGNGETCVIEMASASGLAHITSDKLNPRLATTYGTGELIKQALDDGFQSFILAIGGSATNDGGAGMLQALGLKLLDEEGKEISFGGAELARINSIDISGFDKRIKGMKFLIASDVQNPLIGPDGASSVFGPQKGATIEDVKILDQCLTHWANEVEKVTGIHLHDLQGAGAAGGLGGAYQAFFPAEMRRGIDIVIEYTKLEQALVGADLVITGEGQVDYQTASGKTPMGVAQAAKGLGIPTIILAGSIGQGVETLYQFGVVSVNSIINKPMKLNEAMERADELVEHCSEQVARTFFNHQLQN</sequence>
<dbReference type="InterPro" id="IPR018197">
    <property type="entry name" value="Glycerate_kinase_RE-like"/>
</dbReference>
<evidence type="ECO:0000256" key="3">
    <source>
        <dbReference type="ARBA" id="ARBA00022777"/>
    </source>
</evidence>
<dbReference type="InterPro" id="IPR036129">
    <property type="entry name" value="Glycerate_kinase_sf"/>
</dbReference>
<dbReference type="Pfam" id="PF02595">
    <property type="entry name" value="Gly_kinase"/>
    <property type="match status" value="1"/>
</dbReference>
<evidence type="ECO:0000256" key="1">
    <source>
        <dbReference type="ARBA" id="ARBA00006284"/>
    </source>
</evidence>
<dbReference type="InterPro" id="IPR004381">
    <property type="entry name" value="Glycerate_kinase"/>
</dbReference>
<dbReference type="NCBIfam" id="TIGR00045">
    <property type="entry name" value="glycerate kinase"/>
    <property type="match status" value="1"/>
</dbReference>
<keyword evidence="3 4" id="KW-0418">Kinase</keyword>
<accession>A0ABR6CNJ7</accession>
<evidence type="ECO:0000313" key="5">
    <source>
        <dbReference type="EMBL" id="MBA9026598.1"/>
    </source>
</evidence>